<evidence type="ECO:0000313" key="5">
    <source>
        <dbReference type="Proteomes" id="UP000693981"/>
    </source>
</evidence>
<feature type="transmembrane region" description="Helical" evidence="2">
    <location>
        <begin position="117"/>
        <end position="136"/>
    </location>
</feature>
<proteinExistence type="inferred from homology"/>
<feature type="transmembrane region" description="Helical" evidence="2">
    <location>
        <begin position="156"/>
        <end position="178"/>
    </location>
</feature>
<keyword evidence="2" id="KW-0812">Transmembrane</keyword>
<protein>
    <submittedName>
        <fullName evidence="4">Alpha/beta hydrolase domain-containing protein 4</fullName>
    </submittedName>
</protein>
<dbReference type="GO" id="GO:0052689">
    <property type="term" value="F:carboxylic ester hydrolase activity"/>
    <property type="evidence" value="ECO:0007669"/>
    <property type="project" value="TreeGrafter"/>
</dbReference>
<dbReference type="GO" id="GO:0006654">
    <property type="term" value="P:phosphatidic acid biosynthetic process"/>
    <property type="evidence" value="ECO:0007669"/>
    <property type="project" value="TreeGrafter"/>
</dbReference>
<dbReference type="PANTHER" id="PTHR42886:SF29">
    <property type="entry name" value="PUMMELIG, ISOFORM A"/>
    <property type="match status" value="1"/>
</dbReference>
<dbReference type="EMBL" id="JAGDFL010000289">
    <property type="protein sequence ID" value="KAG7394215.1"/>
    <property type="molecule type" value="Genomic_DNA"/>
</dbReference>
<organism evidence="4 5">
    <name type="scientific">Phytophthora boehmeriae</name>
    <dbReference type="NCBI Taxonomy" id="109152"/>
    <lineage>
        <taxon>Eukaryota</taxon>
        <taxon>Sar</taxon>
        <taxon>Stramenopiles</taxon>
        <taxon>Oomycota</taxon>
        <taxon>Peronosporomycetes</taxon>
        <taxon>Peronosporales</taxon>
        <taxon>Peronosporaceae</taxon>
        <taxon>Phytophthora</taxon>
    </lineage>
</organism>
<feature type="domain" description="AB hydrolase-1" evidence="3">
    <location>
        <begin position="261"/>
        <end position="317"/>
    </location>
</feature>
<dbReference type="GO" id="GO:0042171">
    <property type="term" value="F:lysophosphatidic acid acyltransferase activity"/>
    <property type="evidence" value="ECO:0007669"/>
    <property type="project" value="TreeGrafter"/>
</dbReference>
<dbReference type="GO" id="GO:0055088">
    <property type="term" value="P:lipid homeostasis"/>
    <property type="evidence" value="ECO:0007669"/>
    <property type="project" value="TreeGrafter"/>
</dbReference>
<evidence type="ECO:0000256" key="1">
    <source>
        <dbReference type="ARBA" id="ARBA00038097"/>
    </source>
</evidence>
<sequence length="485" mass="53750">MADGEPPKHPRISKWKATSVLAVLVLLTPVWVVYGYLGVLLALPSSTISKTGLNLLTAIGLWFTFQTFSIQVDKADVDGWWTTSVVGSWIVLLLIVQWQVHRLLVFHMNRKAGDTRVDAIGLLLFSFFVAVAAMLTKPSLAALAQSPSLFSYYSFYIFWTVYVALPVIVAISHAKIWIPARYSELERLEREIIERNVQVPFEIQKVAGLGTVYVPCTAPTKAEEKFPLVLVHGYAAGNALWACNFEELAKHYDVEDLIVRYLRRMSEYLTLHVQIDKFYVGGHSMGAMIAGAYAVKYPGNVQHLVLISPAGVGHPPPPGVLPFGLRIFRSLWSLRWTPMSVARYAGPLGPAFLRFIASARVGMMPEMSCIRRGLIPVEALAAYWYNNWCLEKSGEIAMHSHLLPGVYAKKPLCVILTPESINVPITFMYGGGPDWMTASHGEKLAETFAGKQSVEVVMVPGAGHQVFMDNVPAFNELLLSALSRS</sequence>
<feature type="transmembrane region" description="Helical" evidence="2">
    <location>
        <begin position="55"/>
        <end position="72"/>
    </location>
</feature>
<feature type="transmembrane region" description="Helical" evidence="2">
    <location>
        <begin position="78"/>
        <end position="96"/>
    </location>
</feature>
<dbReference type="Proteomes" id="UP000693981">
    <property type="component" value="Unassembled WGS sequence"/>
</dbReference>
<keyword evidence="2" id="KW-0472">Membrane</keyword>
<dbReference type="AlphaFoldDB" id="A0A8T1WLN4"/>
<evidence type="ECO:0000259" key="3">
    <source>
        <dbReference type="Pfam" id="PF00561"/>
    </source>
</evidence>
<dbReference type="Pfam" id="PF00561">
    <property type="entry name" value="Abhydrolase_1"/>
    <property type="match status" value="1"/>
</dbReference>
<keyword evidence="5" id="KW-1185">Reference proteome</keyword>
<dbReference type="PANTHER" id="PTHR42886">
    <property type="entry name" value="RE40534P-RELATED"/>
    <property type="match status" value="1"/>
</dbReference>
<accession>A0A8T1WLN4</accession>
<dbReference type="InterPro" id="IPR000073">
    <property type="entry name" value="AB_hydrolase_1"/>
</dbReference>
<gene>
    <name evidence="4" type="primary">ABHD4_1</name>
    <name evidence="4" type="ORF">PHYBOEH_005470</name>
</gene>
<dbReference type="OrthoDB" id="7457040at2759"/>
<reference evidence="4" key="1">
    <citation type="submission" date="2021-02" db="EMBL/GenBank/DDBJ databases">
        <authorList>
            <person name="Palmer J.M."/>
        </authorList>
    </citation>
    <scope>NUCLEOTIDE SEQUENCE</scope>
    <source>
        <strain evidence="4">SCRP23</strain>
    </source>
</reference>
<comment type="similarity">
    <text evidence="1">Belongs to the peptidase S33 family. ABHD4/ABHD5 subfamily.</text>
</comment>
<evidence type="ECO:0000313" key="4">
    <source>
        <dbReference type="EMBL" id="KAG7394215.1"/>
    </source>
</evidence>
<evidence type="ECO:0000256" key="2">
    <source>
        <dbReference type="SAM" id="Phobius"/>
    </source>
</evidence>
<keyword evidence="4" id="KW-0378">Hydrolase</keyword>
<name>A0A8T1WLN4_9STRA</name>
<comment type="caution">
    <text evidence="4">The sequence shown here is derived from an EMBL/GenBank/DDBJ whole genome shotgun (WGS) entry which is preliminary data.</text>
</comment>
<keyword evidence="2" id="KW-1133">Transmembrane helix</keyword>
<feature type="transmembrane region" description="Helical" evidence="2">
    <location>
        <begin position="20"/>
        <end position="43"/>
    </location>
</feature>